<name>A0A3E4Z864_9BACT</name>
<keyword evidence="3" id="KW-0378">Hydrolase</keyword>
<dbReference type="GO" id="GO:0016787">
    <property type="term" value="F:hydrolase activity"/>
    <property type="evidence" value="ECO:0007669"/>
    <property type="project" value="UniProtKB-KW"/>
</dbReference>
<comment type="caution">
    <text evidence="3">The sequence shown here is derived from an EMBL/GenBank/DDBJ whole genome shotgun (WGS) entry which is preliminary data.</text>
</comment>
<evidence type="ECO:0000256" key="1">
    <source>
        <dbReference type="ARBA" id="ARBA00022679"/>
    </source>
</evidence>
<dbReference type="CDD" id="cd24138">
    <property type="entry name" value="TtcA-like"/>
    <property type="match status" value="1"/>
</dbReference>
<dbReference type="Pfam" id="PF01171">
    <property type="entry name" value="ATP_bind_3"/>
    <property type="match status" value="1"/>
</dbReference>
<dbReference type="InterPro" id="IPR014729">
    <property type="entry name" value="Rossmann-like_a/b/a_fold"/>
</dbReference>
<gene>
    <name evidence="3" type="ORF">DXB87_08170</name>
</gene>
<dbReference type="AlphaFoldDB" id="A0A3E4Z864"/>
<dbReference type="InterPro" id="IPR011063">
    <property type="entry name" value="TilS/TtcA_N"/>
</dbReference>
<dbReference type="InterPro" id="IPR035107">
    <property type="entry name" value="tRNA_thiolation_TtcA_Ctu1"/>
</dbReference>
<accession>A0A3E4Z864</accession>
<dbReference type="RefSeq" id="WP_117701817.1">
    <property type="nucleotide sequence ID" value="NZ_QSTW01000009.1"/>
</dbReference>
<evidence type="ECO:0000259" key="2">
    <source>
        <dbReference type="Pfam" id="PF01171"/>
    </source>
</evidence>
<dbReference type="Gene3D" id="3.40.50.620">
    <property type="entry name" value="HUPs"/>
    <property type="match status" value="1"/>
</dbReference>
<dbReference type="EMBL" id="QSTW01000009">
    <property type="protein sequence ID" value="RGM91269.1"/>
    <property type="molecule type" value="Genomic_DNA"/>
</dbReference>
<dbReference type="GO" id="GO:0016740">
    <property type="term" value="F:transferase activity"/>
    <property type="evidence" value="ECO:0007669"/>
    <property type="project" value="UniProtKB-KW"/>
</dbReference>
<dbReference type="PANTHER" id="PTHR43686:SF1">
    <property type="entry name" value="AMINOTRAN_5 DOMAIN-CONTAINING PROTEIN"/>
    <property type="match status" value="1"/>
</dbReference>
<dbReference type="GO" id="GO:0008033">
    <property type="term" value="P:tRNA processing"/>
    <property type="evidence" value="ECO:0007669"/>
    <property type="project" value="InterPro"/>
</dbReference>
<feature type="domain" description="tRNA(Ile)-lysidine/2-thiocytidine synthase N-terminal" evidence="2">
    <location>
        <begin position="34"/>
        <end position="192"/>
    </location>
</feature>
<sequence length="254" mass="29410">MGKMTEEDRLMRRINQRFMKGVMNYKLIEEGDRILVGLSGGKDSLALLELLARRSRIYKPKFSVVAAHVVMKNIAYESDQTYLREYAESLGVPYVCYETEFDPSTDTRKSPCFLCSWNRRKALFTVAKEQGCNKIALGHHMDDILETLLMNMTFQGAFSTMPPRLVMCKFDMTIIRPMCLVHEADLKEMAALRDFRKQVKNCPYEKDSHRSDMKEVLARLEAMNPEARYSLWGSMNNIQHDMLPIEIEENGSLK</sequence>
<keyword evidence="1" id="KW-0808">Transferase</keyword>
<dbReference type="PIRSF" id="PIRSF004976">
    <property type="entry name" value="ATPase_YdaO"/>
    <property type="match status" value="1"/>
</dbReference>
<proteinExistence type="predicted"/>
<protein>
    <submittedName>
        <fullName evidence="3">Adenine nucleotide alpha hydrolase family protein</fullName>
    </submittedName>
</protein>
<evidence type="ECO:0000313" key="3">
    <source>
        <dbReference type="EMBL" id="RGM91269.1"/>
    </source>
</evidence>
<evidence type="ECO:0000313" key="4">
    <source>
        <dbReference type="Proteomes" id="UP000260814"/>
    </source>
</evidence>
<dbReference type="SUPFAM" id="SSF52402">
    <property type="entry name" value="Adenine nucleotide alpha hydrolases-like"/>
    <property type="match status" value="1"/>
</dbReference>
<organism evidence="3 4">
    <name type="scientific">Phocaeicola plebeius</name>
    <dbReference type="NCBI Taxonomy" id="310297"/>
    <lineage>
        <taxon>Bacteria</taxon>
        <taxon>Pseudomonadati</taxon>
        <taxon>Bacteroidota</taxon>
        <taxon>Bacteroidia</taxon>
        <taxon>Bacteroidales</taxon>
        <taxon>Bacteroidaceae</taxon>
        <taxon>Phocaeicola</taxon>
    </lineage>
</organism>
<dbReference type="PANTHER" id="PTHR43686">
    <property type="entry name" value="SULFURTRANSFERASE-RELATED"/>
    <property type="match status" value="1"/>
</dbReference>
<reference evidence="3 4" key="1">
    <citation type="submission" date="2018-08" db="EMBL/GenBank/DDBJ databases">
        <title>A genome reference for cultivated species of the human gut microbiota.</title>
        <authorList>
            <person name="Zou Y."/>
            <person name="Xue W."/>
            <person name="Luo G."/>
        </authorList>
    </citation>
    <scope>NUCLEOTIDE SEQUENCE [LARGE SCALE GENOMIC DNA]</scope>
    <source>
        <strain evidence="3 4">OM06-2</strain>
    </source>
</reference>
<dbReference type="Proteomes" id="UP000260814">
    <property type="component" value="Unassembled WGS sequence"/>
</dbReference>